<evidence type="ECO:0000256" key="1">
    <source>
        <dbReference type="SAM" id="SignalP"/>
    </source>
</evidence>
<sequence>MFASVRLIFGIDLNLLFGSLDRSSGIANAYLEVWPKINLLNCYPHFSRKCRENRARLVKREFYETNREDESGYADWLEQIYLGNLWGNWFYTAATPGLPPSPNALKSHHTVIKETCIVLLRASTSVVLNDALPRTLKHQEQQPVKF</sequence>
<feature type="signal peptide" evidence="1">
    <location>
        <begin position="1"/>
        <end position="18"/>
    </location>
</feature>
<dbReference type="EMBL" id="NBNE01007707">
    <property type="protein sequence ID" value="OWZ00328.1"/>
    <property type="molecule type" value="Genomic_DNA"/>
</dbReference>
<evidence type="ECO:0000313" key="3">
    <source>
        <dbReference type="Proteomes" id="UP000198211"/>
    </source>
</evidence>
<accession>A0A225V610</accession>
<dbReference type="OrthoDB" id="127062at2759"/>
<comment type="caution">
    <text evidence="2">The sequence shown here is derived from an EMBL/GenBank/DDBJ whole genome shotgun (WGS) entry which is preliminary data.</text>
</comment>
<dbReference type="AlphaFoldDB" id="A0A225V610"/>
<proteinExistence type="predicted"/>
<evidence type="ECO:0000313" key="2">
    <source>
        <dbReference type="EMBL" id="OWZ00328.1"/>
    </source>
</evidence>
<protein>
    <recommendedName>
        <fullName evidence="4">MULE transposase domain-containing protein</fullName>
    </recommendedName>
</protein>
<feature type="chain" id="PRO_5013325072" description="MULE transposase domain-containing protein" evidence="1">
    <location>
        <begin position="19"/>
        <end position="146"/>
    </location>
</feature>
<reference evidence="3" key="1">
    <citation type="submission" date="2017-03" db="EMBL/GenBank/DDBJ databases">
        <title>Phytopthora megakarya and P. palmivora, two closely related causual agents of cacao black pod achieved similar genome size and gene model numbers by different mechanisms.</title>
        <authorList>
            <person name="Ali S."/>
            <person name="Shao J."/>
            <person name="Larry D.J."/>
            <person name="Kronmiller B."/>
            <person name="Shen D."/>
            <person name="Strem M.D."/>
            <person name="Melnick R.L."/>
            <person name="Guiltinan M.J."/>
            <person name="Tyler B.M."/>
            <person name="Meinhardt L.W."/>
            <person name="Bailey B.A."/>
        </authorList>
    </citation>
    <scope>NUCLEOTIDE SEQUENCE [LARGE SCALE GENOMIC DNA]</scope>
    <source>
        <strain evidence="3">zdho120</strain>
    </source>
</reference>
<name>A0A225V610_9STRA</name>
<dbReference type="Proteomes" id="UP000198211">
    <property type="component" value="Unassembled WGS sequence"/>
</dbReference>
<gene>
    <name evidence="2" type="ORF">PHMEG_00028502</name>
</gene>
<organism evidence="2 3">
    <name type="scientific">Phytophthora megakarya</name>
    <dbReference type="NCBI Taxonomy" id="4795"/>
    <lineage>
        <taxon>Eukaryota</taxon>
        <taxon>Sar</taxon>
        <taxon>Stramenopiles</taxon>
        <taxon>Oomycota</taxon>
        <taxon>Peronosporomycetes</taxon>
        <taxon>Peronosporales</taxon>
        <taxon>Peronosporaceae</taxon>
        <taxon>Phytophthora</taxon>
    </lineage>
</organism>
<evidence type="ECO:0008006" key="4">
    <source>
        <dbReference type="Google" id="ProtNLM"/>
    </source>
</evidence>
<keyword evidence="3" id="KW-1185">Reference proteome</keyword>
<keyword evidence="1" id="KW-0732">Signal</keyword>